<dbReference type="PROSITE" id="PS50005">
    <property type="entry name" value="TPR"/>
    <property type="match status" value="1"/>
</dbReference>
<proteinExistence type="predicted"/>
<evidence type="ECO:0000313" key="2">
    <source>
        <dbReference type="EMBL" id="RIB24462.1"/>
    </source>
</evidence>
<evidence type="ECO:0000256" key="1">
    <source>
        <dbReference type="PROSITE-ProRule" id="PRU00339"/>
    </source>
</evidence>
<name>A0A397VRM8_9GLOM</name>
<dbReference type="OrthoDB" id="2380414at2759"/>
<dbReference type="SMART" id="SM00028">
    <property type="entry name" value="TPR"/>
    <property type="match status" value="3"/>
</dbReference>
<dbReference type="EMBL" id="QKWP01000216">
    <property type="protein sequence ID" value="RIB24462.1"/>
    <property type="molecule type" value="Genomic_DNA"/>
</dbReference>
<protein>
    <submittedName>
        <fullName evidence="2">Uncharacterized protein</fullName>
    </submittedName>
</protein>
<keyword evidence="3" id="KW-1185">Reference proteome</keyword>
<gene>
    <name evidence="2" type="ORF">C2G38_2242015</name>
</gene>
<keyword evidence="1" id="KW-0802">TPR repeat</keyword>
<dbReference type="InterPro" id="IPR011990">
    <property type="entry name" value="TPR-like_helical_dom_sf"/>
</dbReference>
<comment type="caution">
    <text evidence="2">The sequence shown here is derived from an EMBL/GenBank/DDBJ whole genome shotgun (WGS) entry which is preliminary data.</text>
</comment>
<dbReference type="SUPFAM" id="SSF48452">
    <property type="entry name" value="TPR-like"/>
    <property type="match status" value="1"/>
</dbReference>
<organism evidence="2 3">
    <name type="scientific">Gigaspora rosea</name>
    <dbReference type="NCBI Taxonomy" id="44941"/>
    <lineage>
        <taxon>Eukaryota</taxon>
        <taxon>Fungi</taxon>
        <taxon>Fungi incertae sedis</taxon>
        <taxon>Mucoromycota</taxon>
        <taxon>Glomeromycotina</taxon>
        <taxon>Glomeromycetes</taxon>
        <taxon>Diversisporales</taxon>
        <taxon>Gigasporaceae</taxon>
        <taxon>Gigaspora</taxon>
    </lineage>
</organism>
<reference evidence="2 3" key="1">
    <citation type="submission" date="2018-06" db="EMBL/GenBank/DDBJ databases">
        <title>Comparative genomics reveals the genomic features of Rhizophagus irregularis, R. cerebriforme, R. diaphanum and Gigaspora rosea, and their symbiotic lifestyle signature.</title>
        <authorList>
            <person name="Morin E."/>
            <person name="San Clemente H."/>
            <person name="Chen E.C.H."/>
            <person name="De La Providencia I."/>
            <person name="Hainaut M."/>
            <person name="Kuo A."/>
            <person name="Kohler A."/>
            <person name="Murat C."/>
            <person name="Tang N."/>
            <person name="Roy S."/>
            <person name="Loubradou J."/>
            <person name="Henrissat B."/>
            <person name="Grigoriev I.V."/>
            <person name="Corradi N."/>
            <person name="Roux C."/>
            <person name="Martin F.M."/>
        </authorList>
    </citation>
    <scope>NUCLEOTIDE SEQUENCE [LARGE SCALE GENOMIC DNA]</scope>
    <source>
        <strain evidence="2 3">DAOM 194757</strain>
    </source>
</reference>
<dbReference type="Gene3D" id="1.25.40.10">
    <property type="entry name" value="Tetratricopeptide repeat domain"/>
    <property type="match status" value="2"/>
</dbReference>
<dbReference type="Proteomes" id="UP000266673">
    <property type="component" value="Unassembled WGS sequence"/>
</dbReference>
<dbReference type="InterPro" id="IPR019734">
    <property type="entry name" value="TPR_rpt"/>
</dbReference>
<accession>A0A397VRM8</accession>
<sequence>MLDICYSLKIHIKEYRNLGMHNETLNELLDIYPNNPYLLKIRAEEYGKLGKHYKALNDLNRLLDIYSNNLYLLKIRAKEYCKLGRHNEELNDLNRLLDIYPNHKNLLRVQGEVMIDITTELLKMFPNNEQILRIRAQAYVAITQTYTVIEKYDKASDDLNRLLKINSNNRKAFECSLLMDEMDEEHQQPNEIKILYEDITKNHDKEKLKLLAKEKIQNSKVQQFWTDIAHSEEDKSSSSNVPTLMNFASGRLYWELAKCDDLGQLEDFDKYINDMIKKQREIIIQRTQENQKQRIFEKWIEIRNFVLSSLNILKLLQKRFHPMRYFRSFLLLNN</sequence>
<evidence type="ECO:0000313" key="3">
    <source>
        <dbReference type="Proteomes" id="UP000266673"/>
    </source>
</evidence>
<dbReference type="AlphaFoldDB" id="A0A397VRM8"/>
<feature type="repeat" description="TPR" evidence="1">
    <location>
        <begin position="136"/>
        <end position="169"/>
    </location>
</feature>